<dbReference type="NCBIfam" id="TIGR00756">
    <property type="entry name" value="PPR"/>
    <property type="match status" value="1"/>
</dbReference>
<name>A0A812RA72_9DINO</name>
<dbReference type="PROSITE" id="PS51375">
    <property type="entry name" value="PPR"/>
    <property type="match status" value="2"/>
</dbReference>
<feature type="domain" description="AB hydrolase-1" evidence="4">
    <location>
        <begin position="82"/>
        <end position="275"/>
    </location>
</feature>
<feature type="repeat" description="PPR" evidence="2">
    <location>
        <begin position="499"/>
        <end position="533"/>
    </location>
</feature>
<dbReference type="InterPro" id="IPR036063">
    <property type="entry name" value="Smr_dom_sf"/>
</dbReference>
<evidence type="ECO:0000259" key="4">
    <source>
        <dbReference type="Pfam" id="PF12697"/>
    </source>
</evidence>
<keyword evidence="6" id="KW-1185">Reference proteome</keyword>
<evidence type="ECO:0000256" key="2">
    <source>
        <dbReference type="PROSITE-ProRule" id="PRU00708"/>
    </source>
</evidence>
<reference evidence="5" key="1">
    <citation type="submission" date="2021-02" db="EMBL/GenBank/DDBJ databases">
        <authorList>
            <person name="Dougan E. K."/>
            <person name="Rhodes N."/>
            <person name="Thang M."/>
            <person name="Chan C."/>
        </authorList>
    </citation>
    <scope>NUCLEOTIDE SEQUENCE</scope>
</reference>
<comment type="caution">
    <text evidence="5">The sequence shown here is derived from an EMBL/GenBank/DDBJ whole genome shotgun (WGS) entry which is preliminary data.</text>
</comment>
<dbReference type="Gene3D" id="3.40.50.1820">
    <property type="entry name" value="alpha/beta hydrolase"/>
    <property type="match status" value="1"/>
</dbReference>
<keyword evidence="3" id="KW-0812">Transmembrane</keyword>
<dbReference type="Gene3D" id="1.25.40.10">
    <property type="entry name" value="Tetratricopeptide repeat domain"/>
    <property type="match status" value="1"/>
</dbReference>
<evidence type="ECO:0000313" key="5">
    <source>
        <dbReference type="EMBL" id="CAE7430498.1"/>
    </source>
</evidence>
<keyword evidence="3" id="KW-1133">Transmembrane helix</keyword>
<dbReference type="InterPro" id="IPR002885">
    <property type="entry name" value="PPR_rpt"/>
</dbReference>
<dbReference type="InterPro" id="IPR011990">
    <property type="entry name" value="TPR-like_helical_dom_sf"/>
</dbReference>
<dbReference type="OrthoDB" id="412966at2759"/>
<evidence type="ECO:0000256" key="3">
    <source>
        <dbReference type="SAM" id="Phobius"/>
    </source>
</evidence>
<feature type="transmembrane region" description="Helical" evidence="3">
    <location>
        <begin position="1032"/>
        <end position="1050"/>
    </location>
</feature>
<sequence length="1097" mass="120664">MLRRLVRTAKDAKVNACGVVRHCSFAKPDKAPSKIWKCAEAYSSCMHRANIKEFVLDFRDEGGLRHRCLQWGSSASQGPLFFCLHAASLCGGVWAPVASRLASRLDCVVVACDLRGHGESDAPSGCPHYSWHAFGEDFIRLTTSVSKLYGRGPAACITHSFAGDTALIGLTAKPRTDMKLLMFDPVLADAEGAKIGAERLAKGTRRLGEKEEHGFDSQQAVGEGLERVLRAALARPSLHPEAKDAFAAFGSYNDSGRWRLLCRRDNEAEVYANRIALADFLSGKQVNAEASRVPSSVTDSKRTRLWLDACQALLCIQLMALDISLFWKIRTMLPKRFTVSSCHAELAASASCAKKEDCLIRTAPQTLFLQTCFAWLLAPFVVRQLWSGEAALRRTLATYGSTISACGSALQWQVSLQLLGQLQAAKLEPGQIVLNLCINSCRKAGQLHVALDIFKEMLNRSEEPDILCYTSLISACSPGAQWQLAICLHEEMRSKAGADVVSFNATLGVCREASRWQEANRIFSELCQANHLPTLPTFKAVIAAFAYAQYWSDALQHLQELRKLEGPSLSSDVIVQYGIVSKACAEAGRKDMEQKLLKEAQRLSVNVPSFASEWLSVLHWEAALAYFMHGQAVGAWVPNQTLGPTVAIADVLLDAGRHADAWNVLLSAQEAGVLRLWQDPSTLDLHQLGTCSPAVAVAAVSALLLSQASLHHFCAWKGLAIVTGQGIHSRHGVPILLPAVLPGPYAARTPVRGQRIMLATVENNMPSVTSAFHEKASSINGKEKAAKLDGKATGPLEHIFTSLHMSLNEFARSRFRYFRQFISPAKILSQLARRIEMSVLMPGSTEFVVVPFAENTRDLRYLAFHLHMVEKGSGHMRAEEPGEPCTIRHYHQRDVQTDLESCHLEKICLTYDVALAAVVLPTVCRHQSDWKIALTSSEVGYINFGCPTPCADKIYFGWAREFEFRSKFPLCAVLSGLFFIYAEGYRGFQQKFSPLVVRRALLLDGQQPVIRQVLAPAYAMAFFHAHKKRKVVSWGLIVGIMVIVAIVKKLPYPYRAILDAGVCAGLSWGMGATVFIYAKSLTTGKAPEIDPCLPQEP</sequence>
<keyword evidence="3" id="KW-0472">Membrane</keyword>
<dbReference type="Gene3D" id="3.30.1370.110">
    <property type="match status" value="1"/>
</dbReference>
<feature type="transmembrane region" description="Helical" evidence="3">
    <location>
        <begin position="1056"/>
        <end position="1078"/>
    </location>
</feature>
<proteinExistence type="predicted"/>
<evidence type="ECO:0000256" key="1">
    <source>
        <dbReference type="ARBA" id="ARBA00022737"/>
    </source>
</evidence>
<dbReference type="PANTHER" id="PTHR47447">
    <property type="entry name" value="OS03G0856100 PROTEIN"/>
    <property type="match status" value="1"/>
</dbReference>
<accession>A0A812RA72</accession>
<dbReference type="Proteomes" id="UP000604046">
    <property type="component" value="Unassembled WGS sequence"/>
</dbReference>
<feature type="repeat" description="PPR" evidence="2">
    <location>
        <begin position="430"/>
        <end position="464"/>
    </location>
</feature>
<dbReference type="InterPro" id="IPR029058">
    <property type="entry name" value="AB_hydrolase_fold"/>
</dbReference>
<gene>
    <name evidence="5" type="ORF">SNAT2548_LOCUS23398</name>
</gene>
<dbReference type="Pfam" id="PF13041">
    <property type="entry name" value="PPR_2"/>
    <property type="match status" value="1"/>
</dbReference>
<dbReference type="Pfam" id="PF12697">
    <property type="entry name" value="Abhydrolase_6"/>
    <property type="match status" value="1"/>
</dbReference>
<dbReference type="InterPro" id="IPR000073">
    <property type="entry name" value="AB_hydrolase_1"/>
</dbReference>
<keyword evidence="1" id="KW-0677">Repeat</keyword>
<dbReference type="PANTHER" id="PTHR47447:SF17">
    <property type="entry name" value="OS12G0638900 PROTEIN"/>
    <property type="match status" value="1"/>
</dbReference>
<dbReference type="SUPFAM" id="SSF53474">
    <property type="entry name" value="alpha/beta-Hydrolases"/>
    <property type="match status" value="1"/>
</dbReference>
<protein>
    <recommendedName>
        <fullName evidence="4">AB hydrolase-1 domain-containing protein</fullName>
    </recommendedName>
</protein>
<organism evidence="5 6">
    <name type="scientific">Symbiodinium natans</name>
    <dbReference type="NCBI Taxonomy" id="878477"/>
    <lineage>
        <taxon>Eukaryota</taxon>
        <taxon>Sar</taxon>
        <taxon>Alveolata</taxon>
        <taxon>Dinophyceae</taxon>
        <taxon>Suessiales</taxon>
        <taxon>Symbiodiniaceae</taxon>
        <taxon>Symbiodinium</taxon>
    </lineage>
</organism>
<dbReference type="EMBL" id="CAJNDS010002321">
    <property type="protein sequence ID" value="CAE7430498.1"/>
    <property type="molecule type" value="Genomic_DNA"/>
</dbReference>
<evidence type="ECO:0000313" key="6">
    <source>
        <dbReference type="Proteomes" id="UP000604046"/>
    </source>
</evidence>
<dbReference type="AlphaFoldDB" id="A0A812RA72"/>